<name>A0ACC1NC71_9HYPO</name>
<accession>A0ACC1NC71</accession>
<gene>
    <name evidence="1" type="ORF">NQ176_g4930</name>
</gene>
<keyword evidence="2" id="KW-1185">Reference proteome</keyword>
<proteinExistence type="predicted"/>
<evidence type="ECO:0000313" key="1">
    <source>
        <dbReference type="EMBL" id="KAJ2976472.1"/>
    </source>
</evidence>
<evidence type="ECO:0000313" key="2">
    <source>
        <dbReference type="Proteomes" id="UP001143910"/>
    </source>
</evidence>
<dbReference type="EMBL" id="JANJQO010000581">
    <property type="protein sequence ID" value="KAJ2976472.1"/>
    <property type="molecule type" value="Genomic_DNA"/>
</dbReference>
<protein>
    <submittedName>
        <fullName evidence="1">Uncharacterized protein</fullName>
    </submittedName>
</protein>
<dbReference type="Proteomes" id="UP001143910">
    <property type="component" value="Unassembled WGS sequence"/>
</dbReference>
<comment type="caution">
    <text evidence="1">The sequence shown here is derived from an EMBL/GenBank/DDBJ whole genome shotgun (WGS) entry which is preliminary data.</text>
</comment>
<sequence length="187" mass="20383">MTPKSTWLALATLAGFAASNPLPFTNTEPMFIGTLGEGNLITIHTGFSEPANKTSPATASTALGKRDSFTCPHMGRNPSGDDCSEIYNSIRNVPRHIWAIPPMGYYEFNYASCRLRVQNRDTCVTIHAHGSGIAPKVNSMLQCPYYYEASALITMDSPPVMLIMTGQSDDLPAYSADDNCSIPEYTF</sequence>
<reference evidence="1" key="1">
    <citation type="submission" date="2022-08" db="EMBL/GenBank/DDBJ databases">
        <title>Genome Sequence of Lecanicillium fungicola.</title>
        <authorList>
            <person name="Buettner E."/>
        </authorList>
    </citation>
    <scope>NUCLEOTIDE SEQUENCE</scope>
    <source>
        <strain evidence="1">Babe33</strain>
    </source>
</reference>
<organism evidence="1 2">
    <name type="scientific">Zarea fungicola</name>
    <dbReference type="NCBI Taxonomy" id="93591"/>
    <lineage>
        <taxon>Eukaryota</taxon>
        <taxon>Fungi</taxon>
        <taxon>Dikarya</taxon>
        <taxon>Ascomycota</taxon>
        <taxon>Pezizomycotina</taxon>
        <taxon>Sordariomycetes</taxon>
        <taxon>Hypocreomycetidae</taxon>
        <taxon>Hypocreales</taxon>
        <taxon>Cordycipitaceae</taxon>
        <taxon>Zarea</taxon>
    </lineage>
</organism>